<feature type="domain" description="Protein kinase" evidence="9">
    <location>
        <begin position="177"/>
        <end position="428"/>
    </location>
</feature>
<dbReference type="FunFam" id="3.30.200.20:FF:000042">
    <property type="entry name" value="Aurora kinase A"/>
    <property type="match status" value="1"/>
</dbReference>
<dbReference type="InterPro" id="IPR045270">
    <property type="entry name" value="STKc_AGC"/>
</dbReference>
<name>A0AAD2D809_EUPCR</name>
<dbReference type="Pfam" id="PF00069">
    <property type="entry name" value="Pkinase"/>
    <property type="match status" value="1"/>
</dbReference>
<dbReference type="PANTHER" id="PTHR24351">
    <property type="entry name" value="RIBOSOMAL PROTEIN S6 KINASE"/>
    <property type="match status" value="1"/>
</dbReference>
<dbReference type="SMART" id="SM00220">
    <property type="entry name" value="S_TKc"/>
    <property type="match status" value="1"/>
</dbReference>
<dbReference type="Gene3D" id="3.30.200.20">
    <property type="entry name" value="Phosphorylase Kinase, domain 1"/>
    <property type="match status" value="1"/>
</dbReference>
<comment type="caution">
    <text evidence="10">The sequence shown here is derived from an EMBL/GenBank/DDBJ whole genome shotgun (WGS) entry which is preliminary data.</text>
</comment>
<dbReference type="InterPro" id="IPR011009">
    <property type="entry name" value="Kinase-like_dom_sf"/>
</dbReference>
<keyword evidence="2" id="KW-0597">Phosphoprotein</keyword>
<keyword evidence="5" id="KW-0418">Kinase</keyword>
<dbReference type="SUPFAM" id="SSF56112">
    <property type="entry name" value="Protein kinase-like (PK-like)"/>
    <property type="match status" value="1"/>
</dbReference>
<evidence type="ECO:0000313" key="10">
    <source>
        <dbReference type="EMBL" id="CAI2384367.1"/>
    </source>
</evidence>
<evidence type="ECO:0000256" key="2">
    <source>
        <dbReference type="ARBA" id="ARBA00022553"/>
    </source>
</evidence>
<reference evidence="10" key="1">
    <citation type="submission" date="2023-07" db="EMBL/GenBank/DDBJ databases">
        <authorList>
            <consortium name="AG Swart"/>
            <person name="Singh M."/>
            <person name="Singh A."/>
            <person name="Seah K."/>
            <person name="Emmerich C."/>
        </authorList>
    </citation>
    <scope>NUCLEOTIDE SEQUENCE</scope>
    <source>
        <strain evidence="10">DP1</strain>
    </source>
</reference>
<keyword evidence="3" id="KW-0808">Transferase</keyword>
<dbReference type="Gene3D" id="1.10.510.10">
    <property type="entry name" value="Transferase(Phosphotransferase) domain 1"/>
    <property type="match status" value="1"/>
</dbReference>
<evidence type="ECO:0000256" key="4">
    <source>
        <dbReference type="ARBA" id="ARBA00022741"/>
    </source>
</evidence>
<dbReference type="InterPro" id="IPR000719">
    <property type="entry name" value="Prot_kinase_dom"/>
</dbReference>
<keyword evidence="1" id="KW-0723">Serine/threonine-protein kinase</keyword>
<sequence length="843" mass="98044">MLSKVFTFNKASEESKSSSTESEEESSEDKIWEMSSPYLESDASKVLTLDLSYLLKDGNLKGIDKEETQIEIKLFDDCLTTGWLVCEVMRKYTDFIQELENKTGSKLKKKLVVAIKVYEDYNSSDEQGSLAVYNESLNYWVTQVERSLEPLQTGQRIVPHFSKYLPNRKKPICLNDFILEKVIGKGGFSKVFLVRKKSSGFMYAMKVLDKNMATDQRKLKQIENERKIMQITNHPFIVKLYWAFQTYTTLNFVMDLCVGGELFYQLKLHRRLDEFKAKFYIIELILAFEYLHSKNIVYRDLKPENVLIDIDGHIKLADFGLSKQLKTSHSRSFCGSPEYMSPEMLRGESHDLRLDLYCLGALLFEMLTGLPPHYNQDTNKMYQGILENRIEFPFYVPIEACDLMEKLLQKSCSDRPQSIEEVKNHEYFNHVNWDDYFNKRIEVPWKPNLIDSNFDSEYTSLPINFNDFGLDPKNDSRRGKEFWVEGLSDAQLESYSSSKTVTEQSFSQSYLEQDISLQNAEFMIPKDLSGVENDYPRNRGDSSMNFSRISNNVEKSQGIIKVKRFSYQLEPEQEKEVHRQINQYLKAKRTKAYMNEAATPELRLVSEQKLSEVFENNEFGNNSEQNSVNTSDQITMVKRSKTTVVNFDNQEEVKIEYNLHDESVQSIAQEFIDIDTESINTIGKVRHKPCKINLPTPYKKPSVGEKKTSQLINPLALYPSKSVSKPNKKIDKAFDKSNFCENESTRTDNKHQVESFSSQKYIKSAKNSCYSSKKPKSRKIFKVERTYSNQVSPAMKKTNSNYYECSRKISQKSTLSSSLIKFKKNKRQSEKFECRKNYEKLIL</sequence>
<evidence type="ECO:0000256" key="8">
    <source>
        <dbReference type="SAM" id="MobiDB-lite"/>
    </source>
</evidence>
<evidence type="ECO:0000256" key="6">
    <source>
        <dbReference type="ARBA" id="ARBA00022840"/>
    </source>
</evidence>
<dbReference type="FunFam" id="1.10.510.10:FF:000008">
    <property type="entry name" value="Non-specific serine/threonine protein kinase"/>
    <property type="match status" value="1"/>
</dbReference>
<organism evidence="10 11">
    <name type="scientific">Euplotes crassus</name>
    <dbReference type="NCBI Taxonomy" id="5936"/>
    <lineage>
        <taxon>Eukaryota</taxon>
        <taxon>Sar</taxon>
        <taxon>Alveolata</taxon>
        <taxon>Ciliophora</taxon>
        <taxon>Intramacronucleata</taxon>
        <taxon>Spirotrichea</taxon>
        <taxon>Hypotrichia</taxon>
        <taxon>Euplotida</taxon>
        <taxon>Euplotidae</taxon>
        <taxon>Moneuplotes</taxon>
    </lineage>
</organism>
<dbReference type="EMBL" id="CAMPGE010026696">
    <property type="protein sequence ID" value="CAI2384367.1"/>
    <property type="molecule type" value="Genomic_DNA"/>
</dbReference>
<evidence type="ECO:0000313" key="11">
    <source>
        <dbReference type="Proteomes" id="UP001295684"/>
    </source>
</evidence>
<accession>A0AAD2D809</accession>
<gene>
    <name evidence="10" type="ORF">ECRASSUSDP1_LOCUS25892</name>
</gene>
<keyword evidence="6 7" id="KW-0067">ATP-binding</keyword>
<dbReference type="AlphaFoldDB" id="A0AAD2D809"/>
<feature type="binding site" evidence="7">
    <location>
        <position position="206"/>
    </location>
    <ligand>
        <name>ATP</name>
        <dbReference type="ChEBI" id="CHEBI:30616"/>
    </ligand>
</feature>
<proteinExistence type="predicted"/>
<evidence type="ECO:0000256" key="5">
    <source>
        <dbReference type="ARBA" id="ARBA00022777"/>
    </source>
</evidence>
<keyword evidence="11" id="KW-1185">Reference proteome</keyword>
<dbReference type="InterPro" id="IPR008271">
    <property type="entry name" value="Ser/Thr_kinase_AS"/>
</dbReference>
<dbReference type="PROSITE" id="PS00107">
    <property type="entry name" value="PROTEIN_KINASE_ATP"/>
    <property type="match status" value="1"/>
</dbReference>
<feature type="region of interest" description="Disordered" evidence="8">
    <location>
        <begin position="1"/>
        <end position="31"/>
    </location>
</feature>
<dbReference type="Proteomes" id="UP001295684">
    <property type="component" value="Unassembled WGS sequence"/>
</dbReference>
<dbReference type="GO" id="GO:0005524">
    <property type="term" value="F:ATP binding"/>
    <property type="evidence" value="ECO:0007669"/>
    <property type="project" value="UniProtKB-UniRule"/>
</dbReference>
<evidence type="ECO:0000256" key="3">
    <source>
        <dbReference type="ARBA" id="ARBA00022679"/>
    </source>
</evidence>
<dbReference type="PROSITE" id="PS00108">
    <property type="entry name" value="PROTEIN_KINASE_ST"/>
    <property type="match status" value="1"/>
</dbReference>
<evidence type="ECO:0000256" key="1">
    <source>
        <dbReference type="ARBA" id="ARBA00022527"/>
    </source>
</evidence>
<dbReference type="CDD" id="cd05123">
    <property type="entry name" value="STKc_AGC"/>
    <property type="match status" value="1"/>
</dbReference>
<evidence type="ECO:0000256" key="7">
    <source>
        <dbReference type="PROSITE-ProRule" id="PRU10141"/>
    </source>
</evidence>
<dbReference type="GO" id="GO:0004674">
    <property type="term" value="F:protein serine/threonine kinase activity"/>
    <property type="evidence" value="ECO:0007669"/>
    <property type="project" value="UniProtKB-KW"/>
</dbReference>
<protein>
    <recommendedName>
        <fullName evidence="9">Protein kinase domain-containing protein</fullName>
    </recommendedName>
</protein>
<keyword evidence="4 7" id="KW-0547">Nucleotide-binding</keyword>
<dbReference type="PROSITE" id="PS50011">
    <property type="entry name" value="PROTEIN_KINASE_DOM"/>
    <property type="match status" value="1"/>
</dbReference>
<evidence type="ECO:0000259" key="9">
    <source>
        <dbReference type="PROSITE" id="PS50011"/>
    </source>
</evidence>
<dbReference type="InterPro" id="IPR017441">
    <property type="entry name" value="Protein_kinase_ATP_BS"/>
</dbReference>